<evidence type="ECO:0000256" key="7">
    <source>
        <dbReference type="ARBA" id="ARBA00023136"/>
    </source>
</evidence>
<dbReference type="PANTHER" id="PTHR35851">
    <property type="entry name" value="CELL DIVISION PROTEIN FTSQ"/>
    <property type="match status" value="1"/>
</dbReference>
<dbReference type="PROSITE" id="PS51779">
    <property type="entry name" value="POTRA"/>
    <property type="match status" value="1"/>
</dbReference>
<dbReference type="InterPro" id="IPR005548">
    <property type="entry name" value="Cell_div_FtsQ/DivIB_C"/>
</dbReference>
<keyword evidence="2 9" id="KW-1003">Cell membrane</keyword>
<evidence type="ECO:0000256" key="2">
    <source>
        <dbReference type="ARBA" id="ARBA00022475"/>
    </source>
</evidence>
<name>A0ABV2SLE9_9GAMM</name>
<protein>
    <recommendedName>
        <fullName evidence="9">Cell division protein FtsQ</fullName>
    </recommendedName>
</protein>
<keyword evidence="7 9" id="KW-0472">Membrane</keyword>
<keyword evidence="12" id="KW-1185">Reference proteome</keyword>
<proteinExistence type="inferred from homology"/>
<dbReference type="Gene3D" id="3.10.20.310">
    <property type="entry name" value="membrane protein fhac"/>
    <property type="match status" value="1"/>
</dbReference>
<dbReference type="GO" id="GO:0051301">
    <property type="term" value="P:cell division"/>
    <property type="evidence" value="ECO:0007669"/>
    <property type="project" value="UniProtKB-KW"/>
</dbReference>
<evidence type="ECO:0000256" key="5">
    <source>
        <dbReference type="ARBA" id="ARBA00022692"/>
    </source>
</evidence>
<dbReference type="Gene3D" id="3.40.50.11690">
    <property type="entry name" value="Cell division protein FtsQ/DivIB"/>
    <property type="match status" value="1"/>
</dbReference>
<keyword evidence="5 9" id="KW-0812">Transmembrane</keyword>
<evidence type="ECO:0000256" key="6">
    <source>
        <dbReference type="ARBA" id="ARBA00022989"/>
    </source>
</evidence>
<evidence type="ECO:0000313" key="12">
    <source>
        <dbReference type="Proteomes" id="UP001549366"/>
    </source>
</evidence>
<reference evidence="11 12" key="1">
    <citation type="submission" date="2024-06" db="EMBL/GenBank/DDBJ databases">
        <title>Genomic Encyclopedia of Type Strains, Phase V (KMG-V): Genome sequencing to study the core and pangenomes of soil and plant-associated prokaryotes.</title>
        <authorList>
            <person name="Whitman W."/>
        </authorList>
    </citation>
    <scope>NUCLEOTIDE SEQUENCE [LARGE SCALE GENOMIC DNA]</scope>
    <source>
        <strain evidence="11 12">NE40</strain>
    </source>
</reference>
<dbReference type="HAMAP" id="MF_00911">
    <property type="entry name" value="FtsQ_subfam"/>
    <property type="match status" value="1"/>
</dbReference>
<dbReference type="PANTHER" id="PTHR35851:SF1">
    <property type="entry name" value="CELL DIVISION PROTEIN FTSQ"/>
    <property type="match status" value="1"/>
</dbReference>
<dbReference type="Pfam" id="PF08478">
    <property type="entry name" value="POTRA_1"/>
    <property type="match status" value="1"/>
</dbReference>
<keyword evidence="6 9" id="KW-1133">Transmembrane helix</keyword>
<dbReference type="EMBL" id="JBEWTB010000002">
    <property type="protein sequence ID" value="MET4758602.1"/>
    <property type="molecule type" value="Genomic_DNA"/>
</dbReference>
<evidence type="ECO:0000256" key="3">
    <source>
        <dbReference type="ARBA" id="ARBA00022519"/>
    </source>
</evidence>
<comment type="subcellular location">
    <subcellularLocation>
        <location evidence="9">Cell inner membrane</location>
        <topology evidence="9">Single-pass type II membrane protein</topology>
    </subcellularLocation>
    <subcellularLocation>
        <location evidence="1">Membrane</location>
    </subcellularLocation>
    <text evidence="9">Localizes to the division septum.</text>
</comment>
<gene>
    <name evidence="9" type="primary">ftsQ</name>
    <name evidence="11" type="ORF">V5J35_003794</name>
</gene>
<comment type="caution">
    <text evidence="11">The sequence shown here is derived from an EMBL/GenBank/DDBJ whole genome shotgun (WGS) entry which is preliminary data.</text>
</comment>
<evidence type="ECO:0000259" key="10">
    <source>
        <dbReference type="PROSITE" id="PS51779"/>
    </source>
</evidence>
<organism evidence="11 12">
    <name type="scientific">Endozoicomonas lisbonensis</name>
    <dbReference type="NCBI Taxonomy" id="3120522"/>
    <lineage>
        <taxon>Bacteria</taxon>
        <taxon>Pseudomonadati</taxon>
        <taxon>Pseudomonadota</taxon>
        <taxon>Gammaproteobacteria</taxon>
        <taxon>Oceanospirillales</taxon>
        <taxon>Endozoicomonadaceae</taxon>
        <taxon>Endozoicomonas</taxon>
    </lineage>
</organism>
<feature type="domain" description="POTRA" evidence="10">
    <location>
        <begin position="87"/>
        <end position="156"/>
    </location>
</feature>
<evidence type="ECO:0000256" key="1">
    <source>
        <dbReference type="ARBA" id="ARBA00004370"/>
    </source>
</evidence>
<evidence type="ECO:0000256" key="4">
    <source>
        <dbReference type="ARBA" id="ARBA00022618"/>
    </source>
</evidence>
<comment type="similarity">
    <text evidence="9">Belongs to the FtsQ/DivIB family. FtsQ subfamily.</text>
</comment>
<sequence>MIRKGKARLLLKRKPTQSERSGSQVAVSRVDSVQVRRRRQPPSSGRVRTFLSTHSRTGWQIARMTTGVVFLGAVLWVWPSLMNWLNRPIARVEIHAGFESLNRVKVEAELEPFLVNRFFHLDLEAMRQALLQMPWVREASLRRRWPDRLEVSLQERQAVARWKQDKLITGEGVVFAPASVSEFKSLPLLSGSDDEALEVMQQYLSISQLLRPMGLSVSELQLGSAGSWRFKVDHVTVYLGRDRRMERLQRFVRLYHARLDSRWNEVERVDMRYLNGASVAWQQN</sequence>
<dbReference type="InterPro" id="IPR026579">
    <property type="entry name" value="FtsQ"/>
</dbReference>
<comment type="function">
    <text evidence="9">Essential cell division protein. May link together the upstream cell division proteins, which are predominantly cytoplasmic, with the downstream cell division proteins, which are predominantly periplasmic. May control correct divisome assembly.</text>
</comment>
<accession>A0ABV2SLE9</accession>
<dbReference type="InterPro" id="IPR013685">
    <property type="entry name" value="POTRA_FtsQ_type"/>
</dbReference>
<evidence type="ECO:0000256" key="9">
    <source>
        <dbReference type="HAMAP-Rule" id="MF_00911"/>
    </source>
</evidence>
<dbReference type="Pfam" id="PF03799">
    <property type="entry name" value="FtsQ_DivIB_C"/>
    <property type="match status" value="1"/>
</dbReference>
<keyword evidence="3 9" id="KW-0997">Cell inner membrane</keyword>
<comment type="subunit">
    <text evidence="9">Part of a complex composed of FtsB, FtsL and FtsQ.</text>
</comment>
<dbReference type="Proteomes" id="UP001549366">
    <property type="component" value="Unassembled WGS sequence"/>
</dbReference>
<evidence type="ECO:0000256" key="8">
    <source>
        <dbReference type="ARBA" id="ARBA00023306"/>
    </source>
</evidence>
<dbReference type="InterPro" id="IPR045335">
    <property type="entry name" value="FtsQ_C_sf"/>
</dbReference>
<keyword evidence="8 9" id="KW-0131">Cell cycle</keyword>
<dbReference type="InterPro" id="IPR034746">
    <property type="entry name" value="POTRA"/>
</dbReference>
<evidence type="ECO:0000313" key="11">
    <source>
        <dbReference type="EMBL" id="MET4758602.1"/>
    </source>
</evidence>
<keyword evidence="4 9" id="KW-0132">Cell division</keyword>